<reference evidence="2 3" key="1">
    <citation type="submission" date="2023-05" db="EMBL/GenBank/DDBJ databases">
        <title>Chelatococcus sp. nov., a moderately thermophilic bacterium isolated from hot spring microbial mat.</title>
        <authorList>
            <person name="Hu C.-J."/>
            <person name="Li W.-J."/>
        </authorList>
    </citation>
    <scope>NUCLEOTIDE SEQUENCE [LARGE SCALE GENOMIC DNA]</scope>
    <source>
        <strain evidence="2 3">SYSU G07232</strain>
    </source>
</reference>
<dbReference type="RefSeq" id="WP_283741450.1">
    <property type="nucleotide sequence ID" value="NZ_JASJEV010000009.1"/>
</dbReference>
<evidence type="ECO:0000259" key="1">
    <source>
        <dbReference type="Pfam" id="PF00534"/>
    </source>
</evidence>
<feature type="domain" description="Glycosyl transferase family 1" evidence="1">
    <location>
        <begin position="231"/>
        <end position="392"/>
    </location>
</feature>
<dbReference type="PANTHER" id="PTHR12526:SF636">
    <property type="entry name" value="BLL3647 PROTEIN"/>
    <property type="match status" value="1"/>
</dbReference>
<evidence type="ECO:0000313" key="2">
    <source>
        <dbReference type="EMBL" id="MDJ1159453.1"/>
    </source>
</evidence>
<comment type="caution">
    <text evidence="2">The sequence shown here is derived from an EMBL/GenBank/DDBJ whole genome shotgun (WGS) entry which is preliminary data.</text>
</comment>
<dbReference type="Proteomes" id="UP001321492">
    <property type="component" value="Unassembled WGS sequence"/>
</dbReference>
<dbReference type="PANTHER" id="PTHR12526">
    <property type="entry name" value="GLYCOSYLTRANSFERASE"/>
    <property type="match status" value="1"/>
</dbReference>
<keyword evidence="2" id="KW-0808">Transferase</keyword>
<organism evidence="2 3">
    <name type="scientific">Chelatococcus albus</name>
    <dbReference type="NCBI Taxonomy" id="3047466"/>
    <lineage>
        <taxon>Bacteria</taxon>
        <taxon>Pseudomonadati</taxon>
        <taxon>Pseudomonadota</taxon>
        <taxon>Alphaproteobacteria</taxon>
        <taxon>Hyphomicrobiales</taxon>
        <taxon>Chelatococcaceae</taxon>
        <taxon>Chelatococcus</taxon>
    </lineage>
</organism>
<protein>
    <submittedName>
        <fullName evidence="2">Glycosyltransferase</fullName>
        <ecNumber evidence="2">2.4.-.-</ecNumber>
    </submittedName>
</protein>
<evidence type="ECO:0000313" key="3">
    <source>
        <dbReference type="Proteomes" id="UP001321492"/>
    </source>
</evidence>
<gene>
    <name evidence="2" type="ORF">QNA08_14535</name>
</gene>
<dbReference type="InterPro" id="IPR001296">
    <property type="entry name" value="Glyco_trans_1"/>
</dbReference>
<keyword evidence="3" id="KW-1185">Reference proteome</keyword>
<dbReference type="EMBL" id="JASJEV010000009">
    <property type="protein sequence ID" value="MDJ1159453.1"/>
    <property type="molecule type" value="Genomic_DNA"/>
</dbReference>
<accession>A0ABT7AJA6</accession>
<dbReference type="SUPFAM" id="SSF53756">
    <property type="entry name" value="UDP-Glycosyltransferase/glycogen phosphorylase"/>
    <property type="match status" value="1"/>
</dbReference>
<dbReference type="EC" id="2.4.-.-" evidence="2"/>
<keyword evidence="2" id="KW-0328">Glycosyltransferase</keyword>
<proteinExistence type="predicted"/>
<dbReference type="GO" id="GO:0016757">
    <property type="term" value="F:glycosyltransferase activity"/>
    <property type="evidence" value="ECO:0007669"/>
    <property type="project" value="UniProtKB-KW"/>
</dbReference>
<dbReference type="Gene3D" id="3.40.50.2000">
    <property type="entry name" value="Glycogen Phosphorylase B"/>
    <property type="match status" value="2"/>
</dbReference>
<sequence length="434" mass="47603">MTGPRSDIGRIAVVVKGYPRLSETFIAQEILALEERGLPLDIWSLRHPTERVVHPMHERIRARPTYLPEYLYQEPLRVLRGLLWSLRQPGFRRLIRIFLQDLKRDPTPNRGRRLGQACVMARELPAGVRHLHVHYLHTPASVVRYAAILRGLAWSFSAHAKDIWTTPDWEKREKIAEAAWGVTCTAAGHAHLAMLAPPADPARVALAYHGLDLSRFPSPPQRPARDGSDPADPVRIVSVGRAVAKKGFDDLLNALAALPEDLNWRFAHIGGGEMLGALKRQAEAAGVAGKVAFLGAKAQPEVIALMREADVFVLPAKRARSGDQDGLPNVVMEAASQELAIVASDFAGIPEFVRDGREGVLVSPGDWEALANALNLIAREPARRAALGRAAHARLREAFSIDAGLDLIEARLRHSLGQMPLADGYREPAEATAP</sequence>
<name>A0ABT7AJA6_9HYPH</name>
<dbReference type="Pfam" id="PF00534">
    <property type="entry name" value="Glycos_transf_1"/>
    <property type="match status" value="1"/>
</dbReference>